<organism evidence="2 3">
    <name type="scientific">Acanthoscelides obtectus</name>
    <name type="common">Bean weevil</name>
    <name type="synonym">Bruchus obtectus</name>
    <dbReference type="NCBI Taxonomy" id="200917"/>
    <lineage>
        <taxon>Eukaryota</taxon>
        <taxon>Metazoa</taxon>
        <taxon>Ecdysozoa</taxon>
        <taxon>Arthropoda</taxon>
        <taxon>Hexapoda</taxon>
        <taxon>Insecta</taxon>
        <taxon>Pterygota</taxon>
        <taxon>Neoptera</taxon>
        <taxon>Endopterygota</taxon>
        <taxon>Coleoptera</taxon>
        <taxon>Polyphaga</taxon>
        <taxon>Cucujiformia</taxon>
        <taxon>Chrysomeloidea</taxon>
        <taxon>Chrysomelidae</taxon>
        <taxon>Bruchinae</taxon>
        <taxon>Bruchini</taxon>
        <taxon>Acanthoscelides</taxon>
    </lineage>
</organism>
<dbReference type="AlphaFoldDB" id="A0A9P0LUR3"/>
<dbReference type="EMBL" id="CAKOFQ010007362">
    <property type="protein sequence ID" value="CAH1999368.1"/>
    <property type="molecule type" value="Genomic_DNA"/>
</dbReference>
<dbReference type="OrthoDB" id="6758537at2759"/>
<gene>
    <name evidence="2" type="ORF">ACAOBT_LOCUS24920</name>
</gene>
<evidence type="ECO:0000256" key="1">
    <source>
        <dbReference type="SAM" id="SignalP"/>
    </source>
</evidence>
<sequence>MFFCLLHTIKRLIVLVTVLNSRRIMTSKFTYLMWLMASSLPVKAQTLDEDEEERLFGQTLEQNVMTLKHVVDTAVEAALQTIKNSVDKMDKHVNDLATDVGPRTAKQVLDFGKTLVGLKSKMEDKNIKTDVCMIDEAMHKIDTLPNDVGRQVQICKKTVADEIGKYIEKTDANFKSFTKEAAGIAEEAVKCLKATSLVCIGKVSLAVGAAAFKMPNGIAKQASDTLSLLNAFQERAVVCFTKAVDRTAKKAHGYLNVVEQCMRDKKILM</sequence>
<keyword evidence="3" id="KW-1185">Reference proteome</keyword>
<feature type="signal peptide" evidence="1">
    <location>
        <begin position="1"/>
        <end position="44"/>
    </location>
</feature>
<accession>A0A9P0LUR3</accession>
<keyword evidence="1" id="KW-0732">Signal</keyword>
<comment type="caution">
    <text evidence="2">The sequence shown here is derived from an EMBL/GenBank/DDBJ whole genome shotgun (WGS) entry which is preliminary data.</text>
</comment>
<proteinExistence type="predicted"/>
<feature type="chain" id="PRO_5040473749" evidence="1">
    <location>
        <begin position="45"/>
        <end position="269"/>
    </location>
</feature>
<reference evidence="2" key="1">
    <citation type="submission" date="2022-03" db="EMBL/GenBank/DDBJ databases">
        <authorList>
            <person name="Sayadi A."/>
        </authorList>
    </citation>
    <scope>NUCLEOTIDE SEQUENCE</scope>
</reference>
<protein>
    <submittedName>
        <fullName evidence="2">Uncharacterized protein</fullName>
    </submittedName>
</protein>
<name>A0A9P0LUR3_ACAOB</name>
<evidence type="ECO:0000313" key="2">
    <source>
        <dbReference type="EMBL" id="CAH1999368.1"/>
    </source>
</evidence>
<evidence type="ECO:0000313" key="3">
    <source>
        <dbReference type="Proteomes" id="UP001152888"/>
    </source>
</evidence>
<dbReference type="Proteomes" id="UP001152888">
    <property type="component" value="Unassembled WGS sequence"/>
</dbReference>